<keyword evidence="3" id="KW-1185">Reference proteome</keyword>
<dbReference type="Gene3D" id="1.10.260.40">
    <property type="entry name" value="lambda repressor-like DNA-binding domains"/>
    <property type="match status" value="1"/>
</dbReference>
<evidence type="ECO:0000313" key="2">
    <source>
        <dbReference type="EMBL" id="MBM7478958.1"/>
    </source>
</evidence>
<protein>
    <submittedName>
        <fullName evidence="2">DNA-binding phage protein</fullName>
    </submittedName>
</protein>
<accession>A0ABS2LEX0</accession>
<reference evidence="2 3" key="1">
    <citation type="submission" date="2021-01" db="EMBL/GenBank/DDBJ databases">
        <title>Sequencing the genomes of 1000 actinobacteria strains.</title>
        <authorList>
            <person name="Klenk H.-P."/>
        </authorList>
    </citation>
    <scope>NUCLEOTIDE SEQUENCE [LARGE SCALE GENOMIC DNA]</scope>
    <source>
        <strain evidence="2 3">DSM 46000</strain>
    </source>
</reference>
<sequence length="103" mass="11564">MPRRSQEYRTPRDWLAEGDWPEGTFTADAPTAVAYAVEIARRLGCSLEGQTKTSLARQAGLERTTIYDLLAGRTWPDAVTLAKLEEALETRLWPDHPVPPLRS</sequence>
<gene>
    <name evidence="2" type="ORF">JOD49_001878</name>
</gene>
<dbReference type="GO" id="GO:0003677">
    <property type="term" value="F:DNA binding"/>
    <property type="evidence" value="ECO:0007669"/>
    <property type="project" value="UniProtKB-KW"/>
</dbReference>
<feature type="domain" description="HTH cro/C1-type" evidence="1">
    <location>
        <begin position="51"/>
        <end position="90"/>
    </location>
</feature>
<dbReference type="EMBL" id="JAFBBO010000001">
    <property type="protein sequence ID" value="MBM7478958.1"/>
    <property type="molecule type" value="Genomic_DNA"/>
</dbReference>
<dbReference type="RefSeq" id="WP_205306971.1">
    <property type="nucleotide sequence ID" value="NZ_BAAAVF010000009.1"/>
</dbReference>
<evidence type="ECO:0000313" key="3">
    <source>
        <dbReference type="Proteomes" id="UP000698059"/>
    </source>
</evidence>
<organism evidence="2 3">
    <name type="scientific">Oerskovia jenensis</name>
    <dbReference type="NCBI Taxonomy" id="162169"/>
    <lineage>
        <taxon>Bacteria</taxon>
        <taxon>Bacillati</taxon>
        <taxon>Actinomycetota</taxon>
        <taxon>Actinomycetes</taxon>
        <taxon>Micrococcales</taxon>
        <taxon>Cellulomonadaceae</taxon>
        <taxon>Oerskovia</taxon>
    </lineage>
</organism>
<dbReference type="Pfam" id="PF01381">
    <property type="entry name" value="HTH_3"/>
    <property type="match status" value="1"/>
</dbReference>
<name>A0ABS2LEX0_9CELL</name>
<dbReference type="CDD" id="cd00093">
    <property type="entry name" value="HTH_XRE"/>
    <property type="match status" value="1"/>
</dbReference>
<comment type="caution">
    <text evidence="2">The sequence shown here is derived from an EMBL/GenBank/DDBJ whole genome shotgun (WGS) entry which is preliminary data.</text>
</comment>
<proteinExistence type="predicted"/>
<evidence type="ECO:0000259" key="1">
    <source>
        <dbReference type="Pfam" id="PF01381"/>
    </source>
</evidence>
<keyword evidence="2" id="KW-0238">DNA-binding</keyword>
<dbReference type="SUPFAM" id="SSF47413">
    <property type="entry name" value="lambda repressor-like DNA-binding domains"/>
    <property type="match status" value="1"/>
</dbReference>
<dbReference type="InterPro" id="IPR010982">
    <property type="entry name" value="Lambda_DNA-bd_dom_sf"/>
</dbReference>
<dbReference type="Proteomes" id="UP000698059">
    <property type="component" value="Unassembled WGS sequence"/>
</dbReference>
<dbReference type="InterPro" id="IPR001387">
    <property type="entry name" value="Cro/C1-type_HTH"/>
</dbReference>